<dbReference type="Pfam" id="PF00593">
    <property type="entry name" value="TonB_dep_Rec_b-barrel"/>
    <property type="match status" value="1"/>
</dbReference>
<dbReference type="PROSITE" id="PS52016">
    <property type="entry name" value="TONB_DEPENDENT_REC_3"/>
    <property type="match status" value="1"/>
</dbReference>
<evidence type="ECO:0000256" key="6">
    <source>
        <dbReference type="ARBA" id="ARBA00023136"/>
    </source>
</evidence>
<evidence type="ECO:0000313" key="13">
    <source>
        <dbReference type="EMBL" id="QPJ61280.1"/>
    </source>
</evidence>
<evidence type="ECO:0000256" key="3">
    <source>
        <dbReference type="ARBA" id="ARBA00022452"/>
    </source>
</evidence>
<dbReference type="GO" id="GO:0009279">
    <property type="term" value="C:cell outer membrane"/>
    <property type="evidence" value="ECO:0007669"/>
    <property type="project" value="UniProtKB-SubCell"/>
</dbReference>
<evidence type="ECO:0000256" key="1">
    <source>
        <dbReference type="ARBA" id="ARBA00004571"/>
    </source>
</evidence>
<dbReference type="PANTHER" id="PTHR30069">
    <property type="entry name" value="TONB-DEPENDENT OUTER MEMBRANE RECEPTOR"/>
    <property type="match status" value="1"/>
</dbReference>
<keyword evidence="6 8" id="KW-0472">Membrane</keyword>
<comment type="similarity">
    <text evidence="8 9">Belongs to the TonB-dependent receptor family.</text>
</comment>
<keyword evidence="4 8" id="KW-0812">Transmembrane</keyword>
<accession>A0A7T0FZ78</accession>
<evidence type="ECO:0000256" key="2">
    <source>
        <dbReference type="ARBA" id="ARBA00022448"/>
    </source>
</evidence>
<dbReference type="PANTHER" id="PTHR30069:SF27">
    <property type="entry name" value="BLL4766 PROTEIN"/>
    <property type="match status" value="1"/>
</dbReference>
<evidence type="ECO:0000313" key="14">
    <source>
        <dbReference type="Proteomes" id="UP000594688"/>
    </source>
</evidence>
<reference evidence="13 14" key="1">
    <citation type="submission" date="2020-02" db="EMBL/GenBank/DDBJ databases">
        <title>Genomic and physiological characterization of two novel Nitrospinaceae genera.</title>
        <authorList>
            <person name="Mueller A.J."/>
            <person name="Jung M.-Y."/>
            <person name="Strachan C.R."/>
            <person name="Herbold C.W."/>
            <person name="Kirkegaard R.H."/>
            <person name="Daims H."/>
        </authorList>
    </citation>
    <scope>NUCLEOTIDE SEQUENCE [LARGE SCALE GENOMIC DNA]</scope>
    <source>
        <strain evidence="13">EB</strain>
    </source>
</reference>
<dbReference type="InterPro" id="IPR036942">
    <property type="entry name" value="Beta-barrel_TonB_sf"/>
</dbReference>
<organism evidence="13 14">
    <name type="scientific">Candidatus Nitronauta litoralis</name>
    <dbReference type="NCBI Taxonomy" id="2705533"/>
    <lineage>
        <taxon>Bacteria</taxon>
        <taxon>Pseudomonadati</taxon>
        <taxon>Nitrospinota/Tectimicrobiota group</taxon>
        <taxon>Nitrospinota</taxon>
        <taxon>Nitrospinia</taxon>
        <taxon>Nitrospinales</taxon>
        <taxon>Nitrospinaceae</taxon>
        <taxon>Candidatus Nitronauta</taxon>
    </lineage>
</organism>
<dbReference type="KEGG" id="nli:G3M70_05005"/>
<gene>
    <name evidence="13" type="ORF">G3M70_05005</name>
</gene>
<dbReference type="EMBL" id="CP048685">
    <property type="protein sequence ID" value="QPJ61280.1"/>
    <property type="molecule type" value="Genomic_DNA"/>
</dbReference>
<dbReference type="Gene3D" id="2.40.170.20">
    <property type="entry name" value="TonB-dependent receptor, beta-barrel domain"/>
    <property type="match status" value="1"/>
</dbReference>
<protein>
    <submittedName>
        <fullName evidence="13">TonB-dependent receptor</fullName>
    </submittedName>
</protein>
<dbReference type="InterPro" id="IPR037066">
    <property type="entry name" value="Plug_dom_sf"/>
</dbReference>
<feature type="signal peptide" evidence="10">
    <location>
        <begin position="1"/>
        <end position="22"/>
    </location>
</feature>
<feature type="chain" id="PRO_5032363175" evidence="10">
    <location>
        <begin position="23"/>
        <end position="682"/>
    </location>
</feature>
<keyword evidence="7 8" id="KW-0998">Cell outer membrane</keyword>
<dbReference type="InterPro" id="IPR012910">
    <property type="entry name" value="Plug_dom"/>
</dbReference>
<evidence type="ECO:0000256" key="7">
    <source>
        <dbReference type="ARBA" id="ARBA00023237"/>
    </source>
</evidence>
<evidence type="ECO:0000259" key="11">
    <source>
        <dbReference type="Pfam" id="PF00593"/>
    </source>
</evidence>
<dbReference type="CDD" id="cd01347">
    <property type="entry name" value="ligand_gated_channel"/>
    <property type="match status" value="1"/>
</dbReference>
<feature type="domain" description="TonB-dependent receptor plug" evidence="12">
    <location>
        <begin position="61"/>
        <end position="170"/>
    </location>
</feature>
<keyword evidence="2 8" id="KW-0813">Transport</keyword>
<evidence type="ECO:0000256" key="10">
    <source>
        <dbReference type="SAM" id="SignalP"/>
    </source>
</evidence>
<dbReference type="Proteomes" id="UP000594688">
    <property type="component" value="Chromosome"/>
</dbReference>
<dbReference type="AlphaFoldDB" id="A0A7T0FZ78"/>
<name>A0A7T0FZ78_9BACT</name>
<dbReference type="InterPro" id="IPR000531">
    <property type="entry name" value="Beta-barrel_TonB"/>
</dbReference>
<feature type="domain" description="TonB-dependent receptor-like beta-barrel" evidence="11">
    <location>
        <begin position="288"/>
        <end position="648"/>
    </location>
</feature>
<keyword evidence="5 9" id="KW-0798">TonB box</keyword>
<dbReference type="Gene3D" id="2.170.130.10">
    <property type="entry name" value="TonB-dependent receptor, plug domain"/>
    <property type="match status" value="1"/>
</dbReference>
<evidence type="ECO:0000256" key="9">
    <source>
        <dbReference type="RuleBase" id="RU003357"/>
    </source>
</evidence>
<proteinExistence type="inferred from homology"/>
<dbReference type="GO" id="GO:0044718">
    <property type="term" value="P:siderophore transmembrane transport"/>
    <property type="evidence" value="ECO:0007669"/>
    <property type="project" value="TreeGrafter"/>
</dbReference>
<keyword evidence="10" id="KW-0732">Signal</keyword>
<comment type="subcellular location">
    <subcellularLocation>
        <location evidence="1 8">Cell outer membrane</location>
        <topology evidence="1 8">Multi-pass membrane protein</topology>
    </subcellularLocation>
</comment>
<dbReference type="InterPro" id="IPR039426">
    <property type="entry name" value="TonB-dep_rcpt-like"/>
</dbReference>
<dbReference type="SUPFAM" id="SSF56935">
    <property type="entry name" value="Porins"/>
    <property type="match status" value="1"/>
</dbReference>
<evidence type="ECO:0000259" key="12">
    <source>
        <dbReference type="Pfam" id="PF07715"/>
    </source>
</evidence>
<keyword evidence="13" id="KW-0675">Receptor</keyword>
<evidence type="ECO:0000256" key="8">
    <source>
        <dbReference type="PROSITE-ProRule" id="PRU01360"/>
    </source>
</evidence>
<dbReference type="Pfam" id="PF07715">
    <property type="entry name" value="Plug"/>
    <property type="match status" value="1"/>
</dbReference>
<sequence>MKTSKFLLVFMLITQVVPSAWAGEPGKGMDLPEDLSTLSISELKGIKLSKVTSVSRKEEKQFDAASSIYVITQEDIRRSGLLSIPELLRLVPGLEVARIDGNKWAITSRGFNGRFASKMLILIDGRSVYTSVFSGVFWDEIDYPLEDIERIEVIKGSGGTLWGANAVNGVINIITKNAEDTEGGLLTAGAGNLENGFGTARYGAKIGDNLSLRLYGKYKARDELEEHGAIPAADQWESGRGGFRADWTPSENNKFSMQGEYFQGESGLSAPSVVSSLAPLSLPTRNEVDGFGGGHFLTRWDRTFSDTSDMQLQFFYNRENRSNLSFQPDMQLNTYDMDFQHRFQLADQHELIWGLGQRYIIDKYDNVFNFQFFQASRTNYLIGGFVQDTWTVVPEKLKVTLGTKVSVNSYTGVEVQPSGRALWNIDEKQAVWVAFSRAVRTPSRVADGSRVQLGAMPGPGGAVTLISLFGDKDVKSEELFSMEFGYRIRPNDKLYFDISTFYNMYSNLLSFERGTPALEAMPAPPHILVPITIDNRAYGDTYGIEIVGKWEVMDRWRLEGGFNWLEMDLDRESGSTDAATIFTTGNSPQFQWKLRSFVDLPHDLEFDTSFYYVDRLTNIGAPQYTRMDLRLGWQPTSSVELSVGVLNVLDGEHYEFAPANEFNRVSPTRVPRSGYGKVTVRF</sequence>
<dbReference type="GO" id="GO:0015344">
    <property type="term" value="F:siderophore uptake transmembrane transporter activity"/>
    <property type="evidence" value="ECO:0007669"/>
    <property type="project" value="TreeGrafter"/>
</dbReference>
<evidence type="ECO:0000256" key="4">
    <source>
        <dbReference type="ARBA" id="ARBA00022692"/>
    </source>
</evidence>
<evidence type="ECO:0000256" key="5">
    <source>
        <dbReference type="ARBA" id="ARBA00023077"/>
    </source>
</evidence>
<keyword evidence="3 8" id="KW-1134">Transmembrane beta strand</keyword>